<accession>A0A7W7VTZ3</accession>
<sequence length="254" mass="27911">MYDQATRSRALALHRSGLTLSEVSRATGISRYSLRRWTLDGIAPSPRMTAECPLASGGLAGDRPPSTYSYLLGLYLGDGCLSEGRRSVYALRIACGNAWPGLIEQCEQAIRTVLPGNGVLRVPAPGCTSVVSTSKHWPCLFPQHGPGKKHERPIVLAPWQQAIVDAHPWGLLRGLIHSDGCRIVNWATRGTKRYDYSRYFFTNTSADILRIFTDTLDAVGVQWKASRRPTGAVNISIARRPCVALLDQHVGPKY</sequence>
<reference evidence="1 2" key="1">
    <citation type="submission" date="2020-08" db="EMBL/GenBank/DDBJ databases">
        <title>Sequencing the genomes of 1000 actinobacteria strains.</title>
        <authorList>
            <person name="Klenk H.-P."/>
        </authorList>
    </citation>
    <scope>NUCLEOTIDE SEQUENCE [LARGE SCALE GENOMIC DNA]</scope>
    <source>
        <strain evidence="1 2">DSM 41654</strain>
    </source>
</reference>
<protein>
    <recommendedName>
        <fullName evidence="3">Transcriptional regulator</fullName>
    </recommendedName>
</protein>
<evidence type="ECO:0000313" key="2">
    <source>
        <dbReference type="Proteomes" id="UP000540506"/>
    </source>
</evidence>
<evidence type="ECO:0000313" key="1">
    <source>
        <dbReference type="EMBL" id="MBB4922767.1"/>
    </source>
</evidence>
<dbReference type="RefSeq" id="WP_184934887.1">
    <property type="nucleotide sequence ID" value="NZ_JACHJV010000001.1"/>
</dbReference>
<dbReference type="EMBL" id="JACHJV010000001">
    <property type="protein sequence ID" value="MBB4922767.1"/>
    <property type="molecule type" value="Genomic_DNA"/>
</dbReference>
<organism evidence="1 2">
    <name type="scientific">Kitasatospora kifunensis</name>
    <name type="common">Streptomyces kifunensis</name>
    <dbReference type="NCBI Taxonomy" id="58351"/>
    <lineage>
        <taxon>Bacteria</taxon>
        <taxon>Bacillati</taxon>
        <taxon>Actinomycetota</taxon>
        <taxon>Actinomycetes</taxon>
        <taxon>Kitasatosporales</taxon>
        <taxon>Streptomycetaceae</taxon>
        <taxon>Kitasatospora</taxon>
    </lineage>
</organism>
<dbReference type="InterPro" id="IPR027434">
    <property type="entry name" value="Homing_endonucl"/>
</dbReference>
<dbReference type="Proteomes" id="UP000540506">
    <property type="component" value="Unassembled WGS sequence"/>
</dbReference>
<dbReference type="Gene3D" id="3.10.28.10">
    <property type="entry name" value="Homing endonucleases"/>
    <property type="match status" value="1"/>
</dbReference>
<dbReference type="AlphaFoldDB" id="A0A7W7VTZ3"/>
<proteinExistence type="predicted"/>
<keyword evidence="2" id="KW-1185">Reference proteome</keyword>
<evidence type="ECO:0008006" key="3">
    <source>
        <dbReference type="Google" id="ProtNLM"/>
    </source>
</evidence>
<gene>
    <name evidence="1" type="ORF">FHR34_001760</name>
</gene>
<comment type="caution">
    <text evidence="1">The sequence shown here is derived from an EMBL/GenBank/DDBJ whole genome shotgun (WGS) entry which is preliminary data.</text>
</comment>
<name>A0A7W7VTZ3_KITKI</name>